<protein>
    <submittedName>
        <fullName evidence="7">MFS general substrate transporter</fullName>
    </submittedName>
</protein>
<feature type="transmembrane region" description="Helical" evidence="6">
    <location>
        <begin position="35"/>
        <end position="53"/>
    </location>
</feature>
<sequence length="600" mass="66747">MNCGSDIELESTSPMDRDSIRHFDDEEIARLSKRVILKLDLILLPFLCLLFLLNSLDKSNVGNAESGHFTEDLGLPKSALNVSVAWFFAVFVCLQPIGAFFGRKYGMVRWVPGTMTLWGVCTALHIAVQSQTQLVTLRVLIAALEAGFYPTTVSYLSLWYTRYEFGKRLAFFYGQAALAGCFGGLLSWAVFSYFPRDDPTPHITTAKWKSWEILFLVEGTLTIVVAAVGFFWLPHSANTAWFLTADERLVAEERIRNDQIAAATSWSESKQQPAVIDTREPRSLGLSDSRHSLTLEDEEADYLLPGAEIGPEISGRRQSHASVASVTADIGISREDIFSAVADWKVWYLLFCNILSAIPATAFAVFLPLVIKGIAGREDLGPAAINLLVVPPFLAGAIILFVFTSWSDRRRIRLIPILYGLAILLAGLAATVSLPTNAYKLRYFALTILLSGSFVASPLTVTWLSNNIPQPGKRAIVLGINGWGNFAGVISSMLFAPKFEEGGYLIPFYVTLACVLTAFIGYLAFRALVVAENQRRTRIVANWDEEEIRREAMFGDGAVVEDKNLWTVITKIFRLDHLREWAGIDRLRRGDEKLTFLYSL</sequence>
<name>A0A074XEX1_AURPU</name>
<evidence type="ECO:0000256" key="2">
    <source>
        <dbReference type="ARBA" id="ARBA00022448"/>
    </source>
</evidence>
<feature type="transmembrane region" description="Helical" evidence="6">
    <location>
        <begin position="415"/>
        <end position="435"/>
    </location>
</feature>
<feature type="transmembrane region" description="Helical" evidence="6">
    <location>
        <begin position="476"/>
        <end position="496"/>
    </location>
</feature>
<dbReference type="AlphaFoldDB" id="A0A074XEX1"/>
<gene>
    <name evidence="7" type="ORF">M438DRAFT_368596</name>
</gene>
<dbReference type="PANTHER" id="PTHR43791:SF21">
    <property type="entry name" value="MAJOR FACILITATOR SUPERFAMILY (MFS) PROFILE DOMAIN-CONTAINING PROTEIN"/>
    <property type="match status" value="1"/>
</dbReference>
<reference evidence="7 8" key="1">
    <citation type="journal article" date="2014" name="BMC Genomics">
        <title>Genome sequencing of four Aureobasidium pullulans varieties: biotechnological potential, stress tolerance, and description of new species.</title>
        <authorList>
            <person name="Gostin Ar C."/>
            <person name="Ohm R.A."/>
            <person name="Kogej T."/>
            <person name="Sonjak S."/>
            <person name="Turk M."/>
            <person name="Zajc J."/>
            <person name="Zalar P."/>
            <person name="Grube M."/>
            <person name="Sun H."/>
            <person name="Han J."/>
            <person name="Sharma A."/>
            <person name="Chiniquy J."/>
            <person name="Ngan C.Y."/>
            <person name="Lipzen A."/>
            <person name="Barry K."/>
            <person name="Grigoriev I.V."/>
            <person name="Gunde-Cimerman N."/>
        </authorList>
    </citation>
    <scope>NUCLEOTIDE SEQUENCE [LARGE SCALE GENOMIC DNA]</scope>
    <source>
        <strain evidence="7 8">EXF-150</strain>
    </source>
</reference>
<evidence type="ECO:0000256" key="6">
    <source>
        <dbReference type="SAM" id="Phobius"/>
    </source>
</evidence>
<feature type="transmembrane region" description="Helical" evidence="6">
    <location>
        <begin position="383"/>
        <end position="403"/>
    </location>
</feature>
<feature type="transmembrane region" description="Helical" evidence="6">
    <location>
        <begin position="346"/>
        <end position="371"/>
    </location>
</feature>
<evidence type="ECO:0000256" key="3">
    <source>
        <dbReference type="ARBA" id="ARBA00022692"/>
    </source>
</evidence>
<accession>A0A074XEX1</accession>
<dbReference type="GO" id="GO:0016020">
    <property type="term" value="C:membrane"/>
    <property type="evidence" value="ECO:0007669"/>
    <property type="project" value="UniProtKB-SubCell"/>
</dbReference>
<dbReference type="EMBL" id="KL584997">
    <property type="protein sequence ID" value="KEQ80587.1"/>
    <property type="molecule type" value="Genomic_DNA"/>
</dbReference>
<feature type="transmembrane region" description="Helical" evidence="6">
    <location>
        <begin position="508"/>
        <end position="529"/>
    </location>
</feature>
<keyword evidence="4 6" id="KW-1133">Transmembrane helix</keyword>
<evidence type="ECO:0000256" key="1">
    <source>
        <dbReference type="ARBA" id="ARBA00004141"/>
    </source>
</evidence>
<feature type="transmembrane region" description="Helical" evidence="6">
    <location>
        <begin position="170"/>
        <end position="193"/>
    </location>
</feature>
<organism evidence="7 8">
    <name type="scientific">Aureobasidium pullulans EXF-150</name>
    <dbReference type="NCBI Taxonomy" id="1043002"/>
    <lineage>
        <taxon>Eukaryota</taxon>
        <taxon>Fungi</taxon>
        <taxon>Dikarya</taxon>
        <taxon>Ascomycota</taxon>
        <taxon>Pezizomycotina</taxon>
        <taxon>Dothideomycetes</taxon>
        <taxon>Dothideomycetidae</taxon>
        <taxon>Dothideales</taxon>
        <taxon>Saccotheciaceae</taxon>
        <taxon>Aureobasidium</taxon>
    </lineage>
</organism>
<feature type="transmembrane region" description="Helical" evidence="6">
    <location>
        <begin position="213"/>
        <end position="233"/>
    </location>
</feature>
<feature type="transmembrane region" description="Helical" evidence="6">
    <location>
        <begin position="134"/>
        <end position="158"/>
    </location>
</feature>
<dbReference type="InterPro" id="IPR011701">
    <property type="entry name" value="MFS"/>
</dbReference>
<dbReference type="HOGENOM" id="CLU_001265_0_1_1"/>
<dbReference type="Proteomes" id="UP000030706">
    <property type="component" value="Unassembled WGS sequence"/>
</dbReference>
<dbReference type="RefSeq" id="XP_029756774.1">
    <property type="nucleotide sequence ID" value="XM_029908053.1"/>
</dbReference>
<feature type="transmembrane region" description="Helical" evidence="6">
    <location>
        <begin position="108"/>
        <end position="128"/>
    </location>
</feature>
<feature type="transmembrane region" description="Helical" evidence="6">
    <location>
        <begin position="79"/>
        <end position="101"/>
    </location>
</feature>
<dbReference type="GO" id="GO:0022857">
    <property type="term" value="F:transmembrane transporter activity"/>
    <property type="evidence" value="ECO:0007669"/>
    <property type="project" value="InterPro"/>
</dbReference>
<dbReference type="Gene3D" id="1.20.1250.20">
    <property type="entry name" value="MFS general substrate transporter like domains"/>
    <property type="match status" value="2"/>
</dbReference>
<dbReference type="Pfam" id="PF07690">
    <property type="entry name" value="MFS_1"/>
    <property type="match status" value="1"/>
</dbReference>
<comment type="subcellular location">
    <subcellularLocation>
        <location evidence="1">Membrane</location>
        <topology evidence="1">Multi-pass membrane protein</topology>
    </subcellularLocation>
</comment>
<dbReference type="PANTHER" id="PTHR43791">
    <property type="entry name" value="PERMEASE-RELATED"/>
    <property type="match status" value="1"/>
</dbReference>
<keyword evidence="8" id="KW-1185">Reference proteome</keyword>
<evidence type="ECO:0000313" key="7">
    <source>
        <dbReference type="EMBL" id="KEQ80587.1"/>
    </source>
</evidence>
<dbReference type="OrthoDB" id="2985014at2759"/>
<dbReference type="GeneID" id="40750359"/>
<keyword evidence="3 6" id="KW-0812">Transmembrane</keyword>
<evidence type="ECO:0000256" key="5">
    <source>
        <dbReference type="ARBA" id="ARBA00023136"/>
    </source>
</evidence>
<keyword evidence="2" id="KW-0813">Transport</keyword>
<dbReference type="SUPFAM" id="SSF103473">
    <property type="entry name" value="MFS general substrate transporter"/>
    <property type="match status" value="1"/>
</dbReference>
<feature type="transmembrane region" description="Helical" evidence="6">
    <location>
        <begin position="441"/>
        <end position="464"/>
    </location>
</feature>
<dbReference type="InterPro" id="IPR036259">
    <property type="entry name" value="MFS_trans_sf"/>
</dbReference>
<evidence type="ECO:0000313" key="8">
    <source>
        <dbReference type="Proteomes" id="UP000030706"/>
    </source>
</evidence>
<evidence type="ECO:0000256" key="4">
    <source>
        <dbReference type="ARBA" id="ARBA00022989"/>
    </source>
</evidence>
<proteinExistence type="predicted"/>
<keyword evidence="5 6" id="KW-0472">Membrane</keyword>